<evidence type="ECO:0000256" key="1">
    <source>
        <dbReference type="SAM" id="MobiDB-lite"/>
    </source>
</evidence>
<dbReference type="AlphaFoldDB" id="A0A671ECI2"/>
<keyword evidence="3" id="KW-1185">Reference proteome</keyword>
<evidence type="ECO:0000313" key="2">
    <source>
        <dbReference type="Ensembl" id="ENSRFEP00010010984.1"/>
    </source>
</evidence>
<name>A0A671ECI2_RHIFE</name>
<dbReference type="Ensembl" id="ENSRFET00010012028.1">
    <property type="protein sequence ID" value="ENSRFEP00010010984.1"/>
    <property type="gene ID" value="ENSRFEG00010007469.1"/>
</dbReference>
<reference evidence="2" key="4">
    <citation type="submission" date="2025-08" db="UniProtKB">
        <authorList>
            <consortium name="Ensembl"/>
        </authorList>
    </citation>
    <scope>IDENTIFICATION</scope>
</reference>
<dbReference type="OMA" id="WPPAEVC"/>
<proteinExistence type="predicted"/>
<protein>
    <submittedName>
        <fullName evidence="2">Uncharacterized protein</fullName>
    </submittedName>
</protein>
<reference evidence="3" key="3">
    <citation type="submission" date="2018-12" db="EMBL/GenBank/DDBJ databases">
        <title>G10K-VGP greater horseshoe bat female genome, primary haplotype.</title>
        <authorList>
            <person name="Teeling E."/>
            <person name="Myers G."/>
            <person name="Vernes S."/>
            <person name="Pippel M."/>
            <person name="Winkler S."/>
            <person name="Fedrigo O."/>
            <person name="Rhie A."/>
            <person name="Koren S."/>
            <person name="Phillippy A."/>
            <person name="Lewin H."/>
            <person name="Damas J."/>
            <person name="Howe K."/>
            <person name="Mountcastle J."/>
            <person name="Jarvis E.D."/>
        </authorList>
    </citation>
    <scope>NUCLEOTIDE SEQUENCE [LARGE SCALE GENOMIC DNA]</scope>
</reference>
<reference evidence="2 3" key="1">
    <citation type="journal article" date="2015" name="Annu Rev Anim Biosci">
        <title>The Genome 10K Project: a way forward.</title>
        <authorList>
            <person name="Koepfli K.P."/>
            <person name="Paten B."/>
            <person name="O'Brien S.J."/>
            <person name="Koepfli K.P."/>
            <person name="Paten B."/>
            <person name="Antunes A."/>
            <person name="Belov K."/>
            <person name="Bustamante C."/>
            <person name="Castoe T.A."/>
            <person name="Clawson H."/>
            <person name="Crawford A.J."/>
            <person name="Diekhans M."/>
            <person name="Distel D."/>
            <person name="Durbin R."/>
            <person name="Earl D."/>
            <person name="Fujita M.K."/>
            <person name="Gamble T."/>
            <person name="Georges A."/>
            <person name="Gemmell N."/>
            <person name="Gilbert M.T."/>
            <person name="Graves J.M."/>
            <person name="Green R.E."/>
            <person name="Hickey G."/>
            <person name="Jarvis E.D."/>
            <person name="Johnson W."/>
            <person name="Komissarov A."/>
            <person name="Korf I."/>
            <person name="Kuhn R."/>
            <person name="Larkin D.M."/>
            <person name="Lewin H."/>
            <person name="Lopez J.V."/>
            <person name="Ma J."/>
            <person name="Marques-Bonet T."/>
            <person name="Miller W."/>
            <person name="Murphy R."/>
            <person name="Pevzner P."/>
            <person name="Shapiro B."/>
            <person name="Steiner C."/>
            <person name="Tamazian G."/>
            <person name="Venkatesh B."/>
            <person name="Wang J."/>
            <person name="Wayne R."/>
            <person name="Wiley E."/>
            <person name="Yang H."/>
            <person name="Zhang G."/>
            <person name="Haussler D."/>
            <person name="Ryder O."/>
            <person name="O'Brien S.J."/>
        </authorList>
    </citation>
    <scope>NUCLEOTIDE SEQUENCE</scope>
</reference>
<feature type="region of interest" description="Disordered" evidence="1">
    <location>
        <begin position="16"/>
        <end position="45"/>
    </location>
</feature>
<dbReference type="InParanoid" id="A0A671ECI2"/>
<dbReference type="GeneTree" id="ENSGT00560000078622"/>
<dbReference type="Proteomes" id="UP000472240">
    <property type="component" value="Chromosome 15"/>
</dbReference>
<evidence type="ECO:0000313" key="3">
    <source>
        <dbReference type="Proteomes" id="UP000472240"/>
    </source>
</evidence>
<reference evidence="2" key="5">
    <citation type="submission" date="2025-09" db="UniProtKB">
        <authorList>
            <consortium name="Ensembl"/>
        </authorList>
    </citation>
    <scope>IDENTIFICATION</scope>
</reference>
<reference evidence="2 3" key="2">
    <citation type="journal article" date="2018" name="Annu Rev Anim Biosci">
        <title>Bat Biology, Genomes, and the Bat1K Project: To Generate Chromosome-Level Genomes for All Living Bat Species.</title>
        <authorList>
            <person name="Teeling E.C."/>
            <person name="Vernes S.C."/>
            <person name="Davalos L.M."/>
            <person name="Ray D.A."/>
            <person name="Gilbert M.T.P."/>
            <person name="Myers E."/>
        </authorList>
    </citation>
    <scope>NUCLEOTIDE SEQUENCE</scope>
</reference>
<organism evidence="2 3">
    <name type="scientific">Rhinolophus ferrumequinum</name>
    <name type="common">Greater horseshoe bat</name>
    <dbReference type="NCBI Taxonomy" id="59479"/>
    <lineage>
        <taxon>Eukaryota</taxon>
        <taxon>Metazoa</taxon>
        <taxon>Chordata</taxon>
        <taxon>Craniata</taxon>
        <taxon>Vertebrata</taxon>
        <taxon>Euteleostomi</taxon>
        <taxon>Mammalia</taxon>
        <taxon>Eutheria</taxon>
        <taxon>Laurasiatheria</taxon>
        <taxon>Chiroptera</taxon>
        <taxon>Yinpterochiroptera</taxon>
        <taxon>Rhinolophoidea</taxon>
        <taxon>Rhinolophidae</taxon>
        <taxon>Rhinolophinae</taxon>
        <taxon>Rhinolophus</taxon>
    </lineage>
</organism>
<sequence>PSLFYHCQGFFHSSVMDQPSRKTRTTESYKPPPVTSGRGSGDLQTTTSFGGCRALRTDGSCMKKLSHGCILSTTGPSHRPGALSPLSLVFILG</sequence>
<accession>A0A671ECI2</accession>